<keyword evidence="1" id="KW-0808">Transferase</keyword>
<dbReference type="AlphaFoldDB" id="A0AB34J2X4"/>
<comment type="caution">
    <text evidence="8">The sequence shown here is derived from an EMBL/GenBank/DDBJ whole genome shotgun (WGS) entry which is preliminary data.</text>
</comment>
<dbReference type="PROSITE" id="PS00108">
    <property type="entry name" value="PROTEIN_KINASE_ST"/>
    <property type="match status" value="1"/>
</dbReference>
<dbReference type="Proteomes" id="UP001515480">
    <property type="component" value="Unassembled WGS sequence"/>
</dbReference>
<dbReference type="InterPro" id="IPR051681">
    <property type="entry name" value="Ser/Thr_Kinases-Pseudokinases"/>
</dbReference>
<feature type="region of interest" description="Disordered" evidence="6">
    <location>
        <begin position="49"/>
        <end position="68"/>
    </location>
</feature>
<dbReference type="InterPro" id="IPR017441">
    <property type="entry name" value="Protein_kinase_ATP_BS"/>
</dbReference>
<dbReference type="SUPFAM" id="SSF56112">
    <property type="entry name" value="Protein kinase-like (PK-like)"/>
    <property type="match status" value="1"/>
</dbReference>
<evidence type="ECO:0000256" key="4">
    <source>
        <dbReference type="ARBA" id="ARBA00022840"/>
    </source>
</evidence>
<feature type="binding site" evidence="5">
    <location>
        <position position="250"/>
    </location>
    <ligand>
        <name>ATP</name>
        <dbReference type="ChEBI" id="CHEBI:30616"/>
    </ligand>
</feature>
<sequence>MIKSWSVHSDLMCRGKEPHSTRTPPPVAYSFSCGSKAKHTIGTALTGETFQSSHTSTGSHDARTRTPWSVHGGKTFTDLISLHKAYDDDGSHGSLIGKGVQDWCTRSPVLPEGMSSRRRTCRACISPPLKRLTRHRARDVSKWDKNVAISAANRWKAELERKSHLSVAPAPVTMDGTVTFSPDAPATFTPDGPVLDPAAAPLAKEAARCDALSPTLRIEDFWLRSCIGIGAFATVHRAIRNSDGLQVAVKISRDPVCSTLNSAASGEQSFTDDVAADLFCSEVKMLTSLNKSPHPNILSFFGFGHMRAQTGVGGFLVTSLVEGYDLRRRLKMESFTVKQVHILVCQLARALLHLHNRQIAHRDVKSSNIMVAPNNHLVLVDFGLAYQIIENKYDDKRSMRVGCAGFMAPETYREKPCELSVDVFSFGQVLYRLLCRAKPLSLSVRAQATLHRVPWELFPSAATYEWVYCRTFSHPKWPKVHADLVRTCCKLEQSSRPSMESVFQQLEEYTHHES</sequence>
<evidence type="ECO:0000256" key="5">
    <source>
        <dbReference type="PROSITE-ProRule" id="PRU10141"/>
    </source>
</evidence>
<evidence type="ECO:0000256" key="1">
    <source>
        <dbReference type="ARBA" id="ARBA00022679"/>
    </source>
</evidence>
<keyword evidence="2 5" id="KW-0547">Nucleotide-binding</keyword>
<dbReference type="PANTHER" id="PTHR44329:SF288">
    <property type="entry name" value="MITOGEN-ACTIVATED PROTEIN KINASE KINASE KINASE 20"/>
    <property type="match status" value="1"/>
</dbReference>
<dbReference type="PROSITE" id="PS00107">
    <property type="entry name" value="PROTEIN_KINASE_ATP"/>
    <property type="match status" value="1"/>
</dbReference>
<dbReference type="InterPro" id="IPR000719">
    <property type="entry name" value="Prot_kinase_dom"/>
</dbReference>
<proteinExistence type="predicted"/>
<reference evidence="8 9" key="1">
    <citation type="journal article" date="2024" name="Science">
        <title>Giant polyketide synthase enzymes in the biosynthesis of giant marine polyether toxins.</title>
        <authorList>
            <person name="Fallon T.R."/>
            <person name="Shende V.V."/>
            <person name="Wierzbicki I.H."/>
            <person name="Pendleton A.L."/>
            <person name="Watervoot N.F."/>
            <person name="Auber R.P."/>
            <person name="Gonzalez D.J."/>
            <person name="Wisecaver J.H."/>
            <person name="Moore B.S."/>
        </authorList>
    </citation>
    <scope>NUCLEOTIDE SEQUENCE [LARGE SCALE GENOMIC DNA]</scope>
    <source>
        <strain evidence="8 9">12B1</strain>
    </source>
</reference>
<evidence type="ECO:0000313" key="8">
    <source>
        <dbReference type="EMBL" id="KAL1510906.1"/>
    </source>
</evidence>
<evidence type="ECO:0000313" key="9">
    <source>
        <dbReference type="Proteomes" id="UP001515480"/>
    </source>
</evidence>
<keyword evidence="4 5" id="KW-0067">ATP-binding</keyword>
<feature type="domain" description="Protein kinase" evidence="7">
    <location>
        <begin position="221"/>
        <end position="510"/>
    </location>
</feature>
<keyword evidence="3" id="KW-0418">Kinase</keyword>
<accession>A0AB34J2X4</accession>
<evidence type="ECO:0000256" key="2">
    <source>
        <dbReference type="ARBA" id="ARBA00022741"/>
    </source>
</evidence>
<evidence type="ECO:0000259" key="7">
    <source>
        <dbReference type="PROSITE" id="PS50011"/>
    </source>
</evidence>
<dbReference type="GO" id="GO:0005524">
    <property type="term" value="F:ATP binding"/>
    <property type="evidence" value="ECO:0007669"/>
    <property type="project" value="UniProtKB-UniRule"/>
</dbReference>
<dbReference type="SMART" id="SM00220">
    <property type="entry name" value="S_TKc"/>
    <property type="match status" value="1"/>
</dbReference>
<dbReference type="InterPro" id="IPR008271">
    <property type="entry name" value="Ser/Thr_kinase_AS"/>
</dbReference>
<dbReference type="Pfam" id="PF00069">
    <property type="entry name" value="Pkinase"/>
    <property type="match status" value="1"/>
</dbReference>
<evidence type="ECO:0000256" key="6">
    <source>
        <dbReference type="SAM" id="MobiDB-lite"/>
    </source>
</evidence>
<organism evidence="8 9">
    <name type="scientific">Prymnesium parvum</name>
    <name type="common">Toxic golden alga</name>
    <dbReference type="NCBI Taxonomy" id="97485"/>
    <lineage>
        <taxon>Eukaryota</taxon>
        <taxon>Haptista</taxon>
        <taxon>Haptophyta</taxon>
        <taxon>Prymnesiophyceae</taxon>
        <taxon>Prymnesiales</taxon>
        <taxon>Prymnesiaceae</taxon>
        <taxon>Prymnesium</taxon>
    </lineage>
</organism>
<evidence type="ECO:0000256" key="3">
    <source>
        <dbReference type="ARBA" id="ARBA00022777"/>
    </source>
</evidence>
<keyword evidence="9" id="KW-1185">Reference proteome</keyword>
<dbReference type="InterPro" id="IPR011009">
    <property type="entry name" value="Kinase-like_dom_sf"/>
</dbReference>
<protein>
    <recommendedName>
        <fullName evidence="7">Protein kinase domain-containing protein</fullName>
    </recommendedName>
</protein>
<dbReference type="EMBL" id="JBGBPQ010000014">
    <property type="protein sequence ID" value="KAL1510906.1"/>
    <property type="molecule type" value="Genomic_DNA"/>
</dbReference>
<dbReference type="Gene3D" id="1.10.510.10">
    <property type="entry name" value="Transferase(Phosphotransferase) domain 1"/>
    <property type="match status" value="1"/>
</dbReference>
<name>A0AB34J2X4_PRYPA</name>
<dbReference type="GO" id="GO:0004674">
    <property type="term" value="F:protein serine/threonine kinase activity"/>
    <property type="evidence" value="ECO:0007669"/>
    <property type="project" value="TreeGrafter"/>
</dbReference>
<dbReference type="PANTHER" id="PTHR44329">
    <property type="entry name" value="SERINE/THREONINE-PROTEIN KINASE TNNI3K-RELATED"/>
    <property type="match status" value="1"/>
</dbReference>
<dbReference type="Gene3D" id="3.30.200.20">
    <property type="entry name" value="Phosphorylase Kinase, domain 1"/>
    <property type="match status" value="1"/>
</dbReference>
<feature type="compositionally biased region" description="Polar residues" evidence="6">
    <location>
        <begin position="49"/>
        <end position="59"/>
    </location>
</feature>
<gene>
    <name evidence="8" type="ORF">AB1Y20_005736</name>
</gene>
<dbReference type="PROSITE" id="PS50011">
    <property type="entry name" value="PROTEIN_KINASE_DOM"/>
    <property type="match status" value="1"/>
</dbReference>